<proteinExistence type="predicted"/>
<dbReference type="Pfam" id="PF20473">
    <property type="entry name" value="MmeI_Mtase"/>
    <property type="match status" value="1"/>
</dbReference>
<accession>A0A923MYX2</accession>
<keyword evidence="3" id="KW-0808">Transferase</keyword>
<dbReference type="InterPro" id="IPR029063">
    <property type="entry name" value="SAM-dependent_MTases_sf"/>
</dbReference>
<feature type="non-terminal residue" evidence="8">
    <location>
        <position position="1"/>
    </location>
</feature>
<reference evidence="8 9" key="1">
    <citation type="submission" date="2020-08" db="EMBL/GenBank/DDBJ databases">
        <title>Description of novel Flavobacterium F-392 isolate.</title>
        <authorList>
            <person name="Saticioglu I.B."/>
            <person name="Duman M."/>
            <person name="Altun S."/>
        </authorList>
    </citation>
    <scope>NUCLEOTIDE SEQUENCE [LARGE SCALE GENOMIC DNA]</scope>
    <source>
        <strain evidence="8 9">F-392</strain>
    </source>
</reference>
<dbReference type="Proteomes" id="UP000641454">
    <property type="component" value="Unassembled WGS sequence"/>
</dbReference>
<evidence type="ECO:0000259" key="5">
    <source>
        <dbReference type="Pfam" id="PF20466"/>
    </source>
</evidence>
<feature type="domain" description="MmeI-like DNA-methyltransferase" evidence="7">
    <location>
        <begin position="101"/>
        <end position="397"/>
    </location>
</feature>
<dbReference type="PANTHER" id="PTHR33841:SF1">
    <property type="entry name" value="DNA METHYLTRANSFERASE A"/>
    <property type="match status" value="1"/>
</dbReference>
<dbReference type="GO" id="GO:0032259">
    <property type="term" value="P:methylation"/>
    <property type="evidence" value="ECO:0007669"/>
    <property type="project" value="UniProtKB-KW"/>
</dbReference>
<dbReference type="InterPro" id="IPR046816">
    <property type="entry name" value="MmeI_Mtase"/>
</dbReference>
<dbReference type="GO" id="GO:0009007">
    <property type="term" value="F:site-specific DNA-methyltransferase (adenine-specific) activity"/>
    <property type="evidence" value="ECO:0007669"/>
    <property type="project" value="UniProtKB-EC"/>
</dbReference>
<dbReference type="InterPro" id="IPR050953">
    <property type="entry name" value="N4_N6_ade-DNA_methylase"/>
</dbReference>
<dbReference type="SUPFAM" id="SSF53335">
    <property type="entry name" value="S-adenosyl-L-methionine-dependent methyltransferases"/>
    <property type="match status" value="1"/>
</dbReference>
<dbReference type="InterPro" id="IPR046820">
    <property type="entry name" value="MmeI_TRD"/>
</dbReference>
<feature type="domain" description="MmeI-like C-terminal" evidence="6">
    <location>
        <begin position="619"/>
        <end position="697"/>
    </location>
</feature>
<dbReference type="Gene3D" id="3.40.50.150">
    <property type="entry name" value="Vaccinia Virus protein VP39"/>
    <property type="match status" value="1"/>
</dbReference>
<evidence type="ECO:0000313" key="8">
    <source>
        <dbReference type="EMBL" id="MBC5844087.1"/>
    </source>
</evidence>
<keyword evidence="9" id="KW-1185">Reference proteome</keyword>
<dbReference type="AlphaFoldDB" id="A0A923MYX2"/>
<comment type="catalytic activity">
    <reaction evidence="4">
        <text>a 2'-deoxyadenosine in DNA + S-adenosyl-L-methionine = an N(6)-methyl-2'-deoxyadenosine in DNA + S-adenosyl-L-homocysteine + H(+)</text>
        <dbReference type="Rhea" id="RHEA:15197"/>
        <dbReference type="Rhea" id="RHEA-COMP:12418"/>
        <dbReference type="Rhea" id="RHEA-COMP:12419"/>
        <dbReference type="ChEBI" id="CHEBI:15378"/>
        <dbReference type="ChEBI" id="CHEBI:57856"/>
        <dbReference type="ChEBI" id="CHEBI:59789"/>
        <dbReference type="ChEBI" id="CHEBI:90615"/>
        <dbReference type="ChEBI" id="CHEBI:90616"/>
        <dbReference type="EC" id="2.1.1.72"/>
    </reaction>
</comment>
<evidence type="ECO:0000259" key="6">
    <source>
        <dbReference type="Pfam" id="PF20467"/>
    </source>
</evidence>
<sequence length="712" mass="81929">LKTSNRADFKSANQIYGLSVHSGLVRDTIVSPKFSLKARKIILECGNLVWSEINPDIFGSMIQAVVNPAYRSGLGMHYTSVPNIIKVIEPLFLNELREEFEKSKGKINQLRKLIYRISKIKIFDPACGSGNFLIIAYKELRALEIEIIKEINEPQSTTIIDGSQSKIHFTKDGHQVVANAPQARMNFNGRQTEIWFTEVKLSQFYGIELDDFAHEMAILSLWLAEHQMNKVFVDELHDYGRAKPILPLKEAGHITQGNATRINWEDVCPKTKEDEIYILGNPPYLGARLQDEKQKTDMSTVFNKINGYNNMDYIASWFYLGAKYIEGFNCKCVFVSTNSICQGEQIALIWPNILNDKIEIDFAYQSFKWTNNAKGNAGVTVIIVCLRNISNSQKYLYIENLQKKVYNINAYLIEGSQIIINKRSNPISNLPPINFGNMANDGGNLLLSEEEKLTLISNNPDSKKIIKKFVGSLEFIRGKEKYCLWIDEQDVELAYSIPFVKSRIEANYHLRKKSKREATQKLAEYPYSFGEKRHLNTDSIIIPRHSSENREYIPIGFFDSNTIIADSALAVYNAQPWIFGLLTSKIHMIWIKNIGGKLKTDYRYSAGLCYNTFPFPTITDKQKEIINLHVFEILDERAKYSEKTLAQLYDPDKMPAELKEAHHQLDLAIERCYRLKPFENDVERLEYLFKMYEEMTAKNSLLVKQKKIKKVK</sequence>
<protein>
    <recommendedName>
        <fullName evidence="1">site-specific DNA-methyltransferase (adenine-specific)</fullName>
        <ecNumber evidence="1">2.1.1.72</ecNumber>
    </recommendedName>
</protein>
<evidence type="ECO:0000313" key="9">
    <source>
        <dbReference type="Proteomes" id="UP000641454"/>
    </source>
</evidence>
<gene>
    <name evidence="8" type="ORF">H8R25_06515</name>
</gene>
<dbReference type="Pfam" id="PF20467">
    <property type="entry name" value="MmeI_C"/>
    <property type="match status" value="1"/>
</dbReference>
<keyword evidence="2 8" id="KW-0489">Methyltransferase</keyword>
<evidence type="ECO:0000256" key="3">
    <source>
        <dbReference type="ARBA" id="ARBA00022679"/>
    </source>
</evidence>
<dbReference type="EMBL" id="JACRUL010000011">
    <property type="protein sequence ID" value="MBC5844087.1"/>
    <property type="molecule type" value="Genomic_DNA"/>
</dbReference>
<dbReference type="EC" id="2.1.1.72" evidence="1"/>
<dbReference type="PANTHER" id="PTHR33841">
    <property type="entry name" value="DNA METHYLTRANSFERASE YEEA-RELATED"/>
    <property type="match status" value="1"/>
</dbReference>
<name>A0A923MYX2_9FLAO</name>
<evidence type="ECO:0000256" key="2">
    <source>
        <dbReference type="ARBA" id="ARBA00022603"/>
    </source>
</evidence>
<dbReference type="InterPro" id="IPR046818">
    <property type="entry name" value="MmeI_C"/>
</dbReference>
<organism evidence="8 9">
    <name type="scientific">Flavobacterium muglaense</name>
    <dbReference type="NCBI Taxonomy" id="2764716"/>
    <lineage>
        <taxon>Bacteria</taxon>
        <taxon>Pseudomonadati</taxon>
        <taxon>Bacteroidota</taxon>
        <taxon>Flavobacteriia</taxon>
        <taxon>Flavobacteriales</taxon>
        <taxon>Flavobacteriaceae</taxon>
        <taxon>Flavobacterium</taxon>
    </lineage>
</organism>
<dbReference type="Pfam" id="PF20466">
    <property type="entry name" value="MmeI_TRD"/>
    <property type="match status" value="1"/>
</dbReference>
<comment type="caution">
    <text evidence="8">The sequence shown here is derived from an EMBL/GenBank/DDBJ whole genome shotgun (WGS) entry which is preliminary data.</text>
</comment>
<evidence type="ECO:0000256" key="1">
    <source>
        <dbReference type="ARBA" id="ARBA00011900"/>
    </source>
</evidence>
<feature type="domain" description="MmeI-like target recognition" evidence="5">
    <location>
        <begin position="415"/>
        <end position="618"/>
    </location>
</feature>
<evidence type="ECO:0000256" key="4">
    <source>
        <dbReference type="ARBA" id="ARBA00047942"/>
    </source>
</evidence>
<evidence type="ECO:0000259" key="7">
    <source>
        <dbReference type="Pfam" id="PF20473"/>
    </source>
</evidence>
<dbReference type="RefSeq" id="WP_187017757.1">
    <property type="nucleotide sequence ID" value="NZ_JACRUK010000011.1"/>
</dbReference>